<gene>
    <name evidence="12" type="ORF">CAUJ_LOCUS6661</name>
</gene>
<feature type="domain" description="Metallo-beta-lactamase" evidence="11">
    <location>
        <begin position="503"/>
        <end position="751"/>
    </location>
</feature>
<evidence type="ECO:0000256" key="4">
    <source>
        <dbReference type="ARBA" id="ARBA00012477"/>
    </source>
</evidence>
<dbReference type="Pfam" id="PF13691">
    <property type="entry name" value="Lactamase_B_4"/>
    <property type="match status" value="1"/>
</dbReference>
<dbReference type="InterPro" id="IPR036866">
    <property type="entry name" value="RibonucZ/Hydroxyglut_hydro"/>
</dbReference>
<keyword evidence="8" id="KW-0255">Endonuclease</keyword>
<dbReference type="FunFam" id="3.60.15.10:FF:000086">
    <property type="entry name" value="Ribonuclease Z"/>
    <property type="match status" value="1"/>
</dbReference>
<evidence type="ECO:0000313" key="13">
    <source>
        <dbReference type="Proteomes" id="UP000835052"/>
    </source>
</evidence>
<dbReference type="SMART" id="SM00849">
    <property type="entry name" value="Lactamase_B"/>
    <property type="match status" value="1"/>
</dbReference>
<name>A0A8S1H5Y9_9PELO</name>
<dbReference type="InterPro" id="IPR001279">
    <property type="entry name" value="Metallo-B-lactamas"/>
</dbReference>
<dbReference type="Pfam" id="PF12706">
    <property type="entry name" value="Lactamase_B_2"/>
    <property type="match status" value="1"/>
</dbReference>
<protein>
    <recommendedName>
        <fullName evidence="4">ribonuclease Z</fullName>
        <ecNumber evidence="4">3.1.26.11</ecNumber>
    </recommendedName>
</protein>
<sequence>MQVVSRVLTSFSAKPSAFQFRRIFTQKALKAEDHVEEFYKELNKRIKLQESILRKHSSSHLKAREAKSFSQKQKISFEPPPNSICNIPSQVSIEILGNGTGLMRPCVVLRTPLKTYVFNCPEQSCRFFQQLRVKPANVMDIFVTSSTWDNIAGISSVLLSKESSALPTRIHGATNIKNFLECIRPFQDSDYGSCNYPSQVDEYPYTMEGYEDAGFRVKYIPLSPPYSASTGRESPGDGTRKKACEIDVAFLFNMKEPPRRIDGRRLMEMKIPKGPLIGKLKNGEEVVLDDGRTIRPEDVYVPLEDQTAEKTSLLVLECTTEAHAQSLLENSLLKPYFDKSKILNYIVHLSRENVLQSEVYRKIFASLPNTEHIIVNESTPQVPCVESVYKHTKLLNHIAPSLFLKLHPVDWTGLVTQNNELERRDGKVVRVAPLQRFWMRHGNITNEEPIMADLRDVDFGFDSETKALIEEFHKTEAQIDPTAEYPKISFLGTSSAVPSKYRNVTGYLVEANENSALLVDVGEGTYGQLRVLFGDEQCEKLLTKLNIVLITHAHQDHMNGLYTIIERRLEAFQKLGIPYRPLVLVCNRNVMKPLKTYSIYFIELESLIEVVDISRHPLTPPLSPPIGVPPKKRKMLPSPHLPPTRDILPEMPEIFDAKSWGIHEIKAVQVHHTRMANGFVLGVGGKRVVFSGDTKPCDLLAIEGTNADVLVHEATFEDGHEADALRKKHSTMGQAIYVARKMKAKHVILTHFSARYPKVPVLPGYLDEIGIGVAMDMLRVRFDHLAIIPKLLPIYRKVFEEELFELTMKKEQRNLRLKDEAERNAQRFDRRQIRA</sequence>
<evidence type="ECO:0000256" key="8">
    <source>
        <dbReference type="ARBA" id="ARBA00022759"/>
    </source>
</evidence>
<evidence type="ECO:0000256" key="7">
    <source>
        <dbReference type="ARBA" id="ARBA00022723"/>
    </source>
</evidence>
<evidence type="ECO:0000256" key="1">
    <source>
        <dbReference type="ARBA" id="ARBA00000402"/>
    </source>
</evidence>
<dbReference type="GO" id="GO:0005739">
    <property type="term" value="C:mitochondrion"/>
    <property type="evidence" value="ECO:0007669"/>
    <property type="project" value="TreeGrafter"/>
</dbReference>
<accession>A0A8S1H5Y9</accession>
<dbReference type="FunFam" id="3.60.15.10:FF:000135">
    <property type="entry name" value="Ribonuclease Z"/>
    <property type="match status" value="1"/>
</dbReference>
<comment type="cofactor">
    <cofactor evidence="2">
        <name>Zn(2+)</name>
        <dbReference type="ChEBI" id="CHEBI:29105"/>
    </cofactor>
</comment>
<evidence type="ECO:0000256" key="9">
    <source>
        <dbReference type="ARBA" id="ARBA00022801"/>
    </source>
</evidence>
<dbReference type="EC" id="3.1.26.11" evidence="4"/>
<comment type="similarity">
    <text evidence="3">Belongs to the RNase Z family.</text>
</comment>
<dbReference type="AlphaFoldDB" id="A0A8S1H5Y9"/>
<organism evidence="12 13">
    <name type="scientific">Caenorhabditis auriculariae</name>
    <dbReference type="NCBI Taxonomy" id="2777116"/>
    <lineage>
        <taxon>Eukaryota</taxon>
        <taxon>Metazoa</taxon>
        <taxon>Ecdysozoa</taxon>
        <taxon>Nematoda</taxon>
        <taxon>Chromadorea</taxon>
        <taxon>Rhabditida</taxon>
        <taxon>Rhabditina</taxon>
        <taxon>Rhabditomorpha</taxon>
        <taxon>Rhabditoidea</taxon>
        <taxon>Rhabditidae</taxon>
        <taxon>Peloderinae</taxon>
        <taxon>Caenorhabditis</taxon>
    </lineage>
</organism>
<comment type="caution">
    <text evidence="12">The sequence shown here is derived from an EMBL/GenBank/DDBJ whole genome shotgun (WGS) entry which is preliminary data.</text>
</comment>
<keyword evidence="5" id="KW-0819">tRNA processing</keyword>
<dbReference type="GO" id="GO:0046872">
    <property type="term" value="F:metal ion binding"/>
    <property type="evidence" value="ECO:0007669"/>
    <property type="project" value="UniProtKB-KW"/>
</dbReference>
<evidence type="ECO:0000256" key="5">
    <source>
        <dbReference type="ARBA" id="ARBA00022694"/>
    </source>
</evidence>
<evidence type="ECO:0000313" key="12">
    <source>
        <dbReference type="EMBL" id="CAD6190742.1"/>
    </source>
</evidence>
<keyword evidence="9" id="KW-0378">Hydrolase</keyword>
<dbReference type="OrthoDB" id="527344at2759"/>
<dbReference type="InterPro" id="IPR047151">
    <property type="entry name" value="RNZ2-like"/>
</dbReference>
<evidence type="ECO:0000256" key="10">
    <source>
        <dbReference type="ARBA" id="ARBA00022833"/>
    </source>
</evidence>
<dbReference type="PANTHER" id="PTHR12553">
    <property type="entry name" value="ZINC PHOSPHODIESTERASE ELAC PROTEIN 2"/>
    <property type="match status" value="1"/>
</dbReference>
<dbReference type="Gene3D" id="3.60.15.10">
    <property type="entry name" value="Ribonuclease Z/Hydroxyacylglutathione hydrolase-like"/>
    <property type="match status" value="2"/>
</dbReference>
<keyword evidence="7" id="KW-0479">Metal-binding</keyword>
<dbReference type="GO" id="GO:0042781">
    <property type="term" value="F:3'-tRNA processing endoribonuclease activity"/>
    <property type="evidence" value="ECO:0007669"/>
    <property type="project" value="UniProtKB-EC"/>
</dbReference>
<keyword evidence="13" id="KW-1185">Reference proteome</keyword>
<comment type="catalytic activity">
    <reaction evidence="1">
        <text>Endonucleolytic cleavage of RNA, removing extra 3' nucleotides from tRNA precursor, generating 3' termini of tRNAs. A 3'-hydroxy group is left at the tRNA terminus and a 5'-phosphoryl group is left at the trailer molecule.</text>
        <dbReference type="EC" id="3.1.26.11"/>
    </reaction>
</comment>
<evidence type="ECO:0000256" key="3">
    <source>
        <dbReference type="ARBA" id="ARBA00007823"/>
    </source>
</evidence>
<evidence type="ECO:0000256" key="2">
    <source>
        <dbReference type="ARBA" id="ARBA00001947"/>
    </source>
</evidence>
<proteinExistence type="inferred from homology"/>
<dbReference type="Proteomes" id="UP000835052">
    <property type="component" value="Unassembled WGS sequence"/>
</dbReference>
<dbReference type="GO" id="GO:1990180">
    <property type="term" value="P:mitochondrial tRNA 3'-end processing"/>
    <property type="evidence" value="ECO:0007669"/>
    <property type="project" value="TreeGrafter"/>
</dbReference>
<keyword evidence="10" id="KW-0862">Zinc</keyword>
<reference evidence="12" key="1">
    <citation type="submission" date="2020-10" db="EMBL/GenBank/DDBJ databases">
        <authorList>
            <person name="Kikuchi T."/>
        </authorList>
    </citation>
    <scope>NUCLEOTIDE SEQUENCE</scope>
    <source>
        <strain evidence="12">NKZ352</strain>
    </source>
</reference>
<evidence type="ECO:0000259" key="11">
    <source>
        <dbReference type="SMART" id="SM00849"/>
    </source>
</evidence>
<dbReference type="CDD" id="cd07718">
    <property type="entry name" value="RNaseZ_ELAC1_ELAC2-C-term-like_MBL-fold"/>
    <property type="match status" value="1"/>
</dbReference>
<dbReference type="EMBL" id="CAJGYM010000017">
    <property type="protein sequence ID" value="CAD6190742.1"/>
    <property type="molecule type" value="Genomic_DNA"/>
</dbReference>
<keyword evidence="6" id="KW-0540">Nuclease</keyword>
<dbReference type="InterPro" id="IPR027794">
    <property type="entry name" value="tRNase_Z_dom"/>
</dbReference>
<dbReference type="SUPFAM" id="SSF56281">
    <property type="entry name" value="Metallo-hydrolase/oxidoreductase"/>
    <property type="match status" value="2"/>
</dbReference>
<dbReference type="PANTHER" id="PTHR12553:SF49">
    <property type="entry name" value="ZINC PHOSPHODIESTERASE ELAC PROTEIN 2"/>
    <property type="match status" value="1"/>
</dbReference>
<evidence type="ECO:0000256" key="6">
    <source>
        <dbReference type="ARBA" id="ARBA00022722"/>
    </source>
</evidence>